<feature type="domain" description="B-block binding subunit of TFIIIC" evidence="2">
    <location>
        <begin position="83"/>
        <end position="134"/>
    </location>
</feature>
<feature type="compositionally biased region" description="Basic and acidic residues" evidence="1">
    <location>
        <begin position="10"/>
        <end position="40"/>
    </location>
</feature>
<evidence type="ECO:0000256" key="1">
    <source>
        <dbReference type="SAM" id="MobiDB-lite"/>
    </source>
</evidence>
<reference evidence="4" key="1">
    <citation type="submission" date="2017-03" db="EMBL/GenBank/DDBJ databases">
        <authorList>
            <person name="Herbold C."/>
        </authorList>
    </citation>
    <scope>NUCLEOTIDE SEQUENCE [LARGE SCALE GENOMIC DNA]</scope>
</reference>
<organism evidence="3 4">
    <name type="scientific">Candidatus Nitrosotalea okcheonensis</name>
    <dbReference type="NCBI Taxonomy" id="1903276"/>
    <lineage>
        <taxon>Archaea</taxon>
        <taxon>Nitrososphaerota</taxon>
        <taxon>Nitrososphaeria</taxon>
        <taxon>Nitrosotaleales</taxon>
        <taxon>Nitrosotaleaceae</taxon>
        <taxon>Nitrosotalea</taxon>
    </lineage>
</organism>
<evidence type="ECO:0000259" key="2">
    <source>
        <dbReference type="Pfam" id="PF04182"/>
    </source>
</evidence>
<gene>
    <name evidence="3" type="ORF">NCS_11427</name>
</gene>
<dbReference type="EMBL" id="LT841358">
    <property type="protein sequence ID" value="SMH71615.1"/>
    <property type="molecule type" value="Genomic_DNA"/>
</dbReference>
<evidence type="ECO:0000313" key="3">
    <source>
        <dbReference type="EMBL" id="SMH71615.1"/>
    </source>
</evidence>
<keyword evidence="4" id="KW-1185">Reference proteome</keyword>
<dbReference type="Proteomes" id="UP000230607">
    <property type="component" value="Chromosome 1"/>
</dbReference>
<dbReference type="AlphaFoldDB" id="A0A2H1FFR2"/>
<proteinExistence type="predicted"/>
<dbReference type="RefSeq" id="WP_231911749.1">
    <property type="nucleotide sequence ID" value="NZ_LT841358.1"/>
</dbReference>
<feature type="region of interest" description="Disordered" evidence="1">
    <location>
        <begin position="1"/>
        <end position="55"/>
    </location>
</feature>
<dbReference type="SUPFAM" id="SSF46785">
    <property type="entry name" value="Winged helix' DNA-binding domain"/>
    <property type="match status" value="1"/>
</dbReference>
<dbReference type="Pfam" id="PF04182">
    <property type="entry name" value="B-block_TFIIIC"/>
    <property type="match status" value="1"/>
</dbReference>
<dbReference type="Gene3D" id="1.10.10.10">
    <property type="entry name" value="Winged helix-like DNA-binding domain superfamily/Winged helix DNA-binding domain"/>
    <property type="match status" value="1"/>
</dbReference>
<sequence>MAKKEKKLIKKSEDKKEVAKAEKKKELPKADKKAESDKLEKKKSKVDKKKETELSEEELEAIDEKEIENFQIEGLDMDKLKTTVLGLVAKRGDNGMFQSELWKKLKLSSRDGSRLALKLERQHLVKREKILENGRWTYKLMIAHVPVTTQSIESAPCLICPVESKCTLEGEISPRTCPLIEQWVLTDLSTKKAKK</sequence>
<accession>A0A2H1FFR2</accession>
<protein>
    <submittedName>
        <fullName evidence="3">Transcriptional regulator</fullName>
    </submittedName>
</protein>
<dbReference type="InterPro" id="IPR036388">
    <property type="entry name" value="WH-like_DNA-bd_sf"/>
</dbReference>
<dbReference type="InterPro" id="IPR036390">
    <property type="entry name" value="WH_DNA-bd_sf"/>
</dbReference>
<dbReference type="InterPro" id="IPR007309">
    <property type="entry name" value="TFIIIC_Bblock-bd"/>
</dbReference>
<evidence type="ECO:0000313" key="4">
    <source>
        <dbReference type="Proteomes" id="UP000230607"/>
    </source>
</evidence>
<name>A0A2H1FFR2_9ARCH</name>